<dbReference type="RefSeq" id="WP_145236593.1">
    <property type="nucleotide sequence ID" value="NZ_CP036273.1"/>
</dbReference>
<feature type="region of interest" description="Disordered" evidence="1">
    <location>
        <begin position="467"/>
        <end position="491"/>
    </location>
</feature>
<organism evidence="3 4">
    <name type="scientific">Urbifossiella limnaea</name>
    <dbReference type="NCBI Taxonomy" id="2528023"/>
    <lineage>
        <taxon>Bacteria</taxon>
        <taxon>Pseudomonadati</taxon>
        <taxon>Planctomycetota</taxon>
        <taxon>Planctomycetia</taxon>
        <taxon>Gemmatales</taxon>
        <taxon>Gemmataceae</taxon>
        <taxon>Urbifossiella</taxon>
    </lineage>
</organism>
<protein>
    <submittedName>
        <fullName evidence="3">Tellurite resistance protein TerB</fullName>
    </submittedName>
</protein>
<dbReference type="Proteomes" id="UP000319576">
    <property type="component" value="Chromosome"/>
</dbReference>
<dbReference type="OrthoDB" id="275308at2"/>
<keyword evidence="4" id="KW-1185">Reference proteome</keyword>
<dbReference type="InterPro" id="IPR029024">
    <property type="entry name" value="TerB-like"/>
</dbReference>
<dbReference type="KEGG" id="uli:ETAA1_18480"/>
<dbReference type="AlphaFoldDB" id="A0A517XQZ5"/>
<evidence type="ECO:0000313" key="4">
    <source>
        <dbReference type="Proteomes" id="UP000319576"/>
    </source>
</evidence>
<dbReference type="SUPFAM" id="SSF158682">
    <property type="entry name" value="TerB-like"/>
    <property type="match status" value="1"/>
</dbReference>
<dbReference type="EMBL" id="CP036273">
    <property type="protein sequence ID" value="QDU19909.1"/>
    <property type="molecule type" value="Genomic_DNA"/>
</dbReference>
<dbReference type="Pfam" id="PF05099">
    <property type="entry name" value="TerB"/>
    <property type="match status" value="1"/>
</dbReference>
<accession>A0A517XQZ5</accession>
<dbReference type="InterPro" id="IPR007791">
    <property type="entry name" value="DjlA_N"/>
</dbReference>
<dbReference type="CDD" id="cd07177">
    <property type="entry name" value="terB_like"/>
    <property type="match status" value="1"/>
</dbReference>
<proteinExistence type="predicted"/>
<evidence type="ECO:0000256" key="1">
    <source>
        <dbReference type="SAM" id="MobiDB-lite"/>
    </source>
</evidence>
<dbReference type="Gene3D" id="1.10.3680.10">
    <property type="entry name" value="TerB-like"/>
    <property type="match status" value="1"/>
</dbReference>
<evidence type="ECO:0000259" key="2">
    <source>
        <dbReference type="Pfam" id="PF05099"/>
    </source>
</evidence>
<feature type="domain" description="Co-chaperone DjlA N-terminal" evidence="2">
    <location>
        <begin position="275"/>
        <end position="383"/>
    </location>
</feature>
<gene>
    <name evidence="3" type="ORF">ETAA1_18480</name>
</gene>
<sequence>MLYVLLPFVAVAAAVAAAYAAYRATPAARWRRRVVAHLQALRARHAAVLAETSRADTELARLRDDFFRRHLNTIPTDRLGAYPGIGEKTVEKVKAAAGPFVADLLGAKFADIPEVGPARGTALMKALVAVQADARARFDAGGCTEGVEFRRVADRLRAVDAARAAERGRELTAVEEALKTAFDLFALAQPVSFGAFLRRQNQSKQLADVIARPFPVVVVPPAAPPPAPPPPVQPVPPPVPAPAPSADLFRAALAGTPAAPPPKPAEPDGLARLRAAVGFGLMVAKADGRIAAAERKAVRAFLDRTFGHDALLARNFDPLLEQTEKAVPTEGDALLAVRAAVPAAEWPALLAFAEQVAAASGTPTAKERDVLARIAAALGVTTTAPKPPQAPPLPVPIVAPADHRGVLDIPAGAPLDAELIRRRYANLTDKLDPVKAAALGPEFARMAEQKRAAVRAAAEALLAPLGEPLEKPTAPPPTDIRENALLDDVFG</sequence>
<evidence type="ECO:0000313" key="3">
    <source>
        <dbReference type="EMBL" id="QDU19909.1"/>
    </source>
</evidence>
<name>A0A517XQZ5_9BACT</name>
<reference evidence="3 4" key="1">
    <citation type="submission" date="2019-02" db="EMBL/GenBank/DDBJ databases">
        <title>Deep-cultivation of Planctomycetes and their phenomic and genomic characterization uncovers novel biology.</title>
        <authorList>
            <person name="Wiegand S."/>
            <person name="Jogler M."/>
            <person name="Boedeker C."/>
            <person name="Pinto D."/>
            <person name="Vollmers J."/>
            <person name="Rivas-Marin E."/>
            <person name="Kohn T."/>
            <person name="Peeters S.H."/>
            <person name="Heuer A."/>
            <person name="Rast P."/>
            <person name="Oberbeckmann S."/>
            <person name="Bunk B."/>
            <person name="Jeske O."/>
            <person name="Meyerdierks A."/>
            <person name="Storesund J.E."/>
            <person name="Kallscheuer N."/>
            <person name="Luecker S."/>
            <person name="Lage O.M."/>
            <person name="Pohl T."/>
            <person name="Merkel B.J."/>
            <person name="Hornburger P."/>
            <person name="Mueller R.-W."/>
            <person name="Bruemmer F."/>
            <person name="Labrenz M."/>
            <person name="Spormann A.M."/>
            <person name="Op den Camp H."/>
            <person name="Overmann J."/>
            <person name="Amann R."/>
            <person name="Jetten M.S.M."/>
            <person name="Mascher T."/>
            <person name="Medema M.H."/>
            <person name="Devos D.P."/>
            <person name="Kaster A.-K."/>
            <person name="Ovreas L."/>
            <person name="Rohde M."/>
            <person name="Galperin M.Y."/>
            <person name="Jogler C."/>
        </authorList>
    </citation>
    <scope>NUCLEOTIDE SEQUENCE [LARGE SCALE GENOMIC DNA]</scope>
    <source>
        <strain evidence="3 4">ETA_A1</strain>
    </source>
</reference>